<dbReference type="EMBL" id="ML120353">
    <property type="protein sequence ID" value="RPB05390.1"/>
    <property type="molecule type" value="Genomic_DNA"/>
</dbReference>
<proteinExistence type="predicted"/>
<organism evidence="1 2">
    <name type="scientific">Choiromyces venosus 120613-1</name>
    <dbReference type="NCBI Taxonomy" id="1336337"/>
    <lineage>
        <taxon>Eukaryota</taxon>
        <taxon>Fungi</taxon>
        <taxon>Dikarya</taxon>
        <taxon>Ascomycota</taxon>
        <taxon>Pezizomycotina</taxon>
        <taxon>Pezizomycetes</taxon>
        <taxon>Pezizales</taxon>
        <taxon>Tuberaceae</taxon>
        <taxon>Choiromyces</taxon>
    </lineage>
</organism>
<protein>
    <submittedName>
        <fullName evidence="1">Uncharacterized protein</fullName>
    </submittedName>
</protein>
<evidence type="ECO:0000313" key="2">
    <source>
        <dbReference type="Proteomes" id="UP000276215"/>
    </source>
</evidence>
<dbReference type="Proteomes" id="UP000276215">
    <property type="component" value="Unassembled WGS sequence"/>
</dbReference>
<dbReference type="AlphaFoldDB" id="A0A3N4K479"/>
<gene>
    <name evidence="1" type="ORF">L873DRAFT_788699</name>
</gene>
<reference evidence="1 2" key="1">
    <citation type="journal article" date="2018" name="Nat. Ecol. Evol.">
        <title>Pezizomycetes genomes reveal the molecular basis of ectomycorrhizal truffle lifestyle.</title>
        <authorList>
            <person name="Murat C."/>
            <person name="Payen T."/>
            <person name="Noel B."/>
            <person name="Kuo A."/>
            <person name="Morin E."/>
            <person name="Chen J."/>
            <person name="Kohler A."/>
            <person name="Krizsan K."/>
            <person name="Balestrini R."/>
            <person name="Da Silva C."/>
            <person name="Montanini B."/>
            <person name="Hainaut M."/>
            <person name="Levati E."/>
            <person name="Barry K.W."/>
            <person name="Belfiori B."/>
            <person name="Cichocki N."/>
            <person name="Clum A."/>
            <person name="Dockter R.B."/>
            <person name="Fauchery L."/>
            <person name="Guy J."/>
            <person name="Iotti M."/>
            <person name="Le Tacon F."/>
            <person name="Lindquist E.A."/>
            <person name="Lipzen A."/>
            <person name="Malagnac F."/>
            <person name="Mello A."/>
            <person name="Molinier V."/>
            <person name="Miyauchi S."/>
            <person name="Poulain J."/>
            <person name="Riccioni C."/>
            <person name="Rubini A."/>
            <person name="Sitrit Y."/>
            <person name="Splivallo R."/>
            <person name="Traeger S."/>
            <person name="Wang M."/>
            <person name="Zifcakova L."/>
            <person name="Wipf D."/>
            <person name="Zambonelli A."/>
            <person name="Paolocci F."/>
            <person name="Nowrousian M."/>
            <person name="Ottonello S."/>
            <person name="Baldrian P."/>
            <person name="Spatafora J.W."/>
            <person name="Henrissat B."/>
            <person name="Nagy L.G."/>
            <person name="Aury J.M."/>
            <person name="Wincker P."/>
            <person name="Grigoriev I.V."/>
            <person name="Bonfante P."/>
            <person name="Martin F.M."/>
        </authorList>
    </citation>
    <scope>NUCLEOTIDE SEQUENCE [LARGE SCALE GENOMIC DNA]</scope>
    <source>
        <strain evidence="1 2">120613-1</strain>
    </source>
</reference>
<keyword evidence="2" id="KW-1185">Reference proteome</keyword>
<evidence type="ECO:0000313" key="1">
    <source>
        <dbReference type="EMBL" id="RPB05390.1"/>
    </source>
</evidence>
<sequence length="166" mass="19032">MAVMCRYDNDKELLFGLRDSAPSVDNPYDSSTTVYACTFRYMHVWYCTALEGTCFLPCFYLQCTQRTVRKVVRFSENDTPQLSPHTACSFIDLLVLLENSTSSRSVLFSTCTKRPITRPKRCCSSHTSVVEHLYYNPTTSDKYSRIRKFLVPWLVPIPSLAIADVL</sequence>
<accession>A0A3N4K479</accession>
<name>A0A3N4K479_9PEZI</name>